<organism evidence="1 2">
    <name type="scientific">Mycoplasma todarodis</name>
    <dbReference type="NCBI Taxonomy" id="1937191"/>
    <lineage>
        <taxon>Bacteria</taxon>
        <taxon>Bacillati</taxon>
        <taxon>Mycoplasmatota</taxon>
        <taxon>Mollicutes</taxon>
        <taxon>Mycoplasmataceae</taxon>
        <taxon>Mycoplasma</taxon>
    </lineage>
</organism>
<sequence length="332" mass="35966">MKATTPGANPPRDTIRHAIGGLVSDSQIDAQKRNKATTIANQTRDGIAQMIKTAFGKAHINQGEFYLSEIAKHITNKNSLERVLGVTMPSWNGSTTIKSISATADKYGNLIATVVINTPGANPFTKAIRIPAKGLSDAEVDRIKIKRKIESTLANARIRNQGNEKLSEIANKINNGKDTLNTLKQLGIALPTFSELNTNKLRLSRPHASVRGGKLHIELVLTTPVKGKSSITDTFEQDIPGGKSDSQIDAQNKNALRDKNVRAIEGILAGIKLQERKKVIAAEIAKSFNATPKDQKIWALKYLTGKDLTQGHKGTDITDITLVADSQGNIKV</sequence>
<evidence type="ECO:0000313" key="2">
    <source>
        <dbReference type="Proteomes" id="UP000291072"/>
    </source>
</evidence>
<gene>
    <name evidence="1" type="ORF">C4B25_04665</name>
</gene>
<evidence type="ECO:0000313" key="1">
    <source>
        <dbReference type="EMBL" id="TCG10321.1"/>
    </source>
</evidence>
<dbReference type="EMBL" id="PSZP01000067">
    <property type="protein sequence ID" value="TCG10321.1"/>
    <property type="molecule type" value="Genomic_DNA"/>
</dbReference>
<name>A0A4R0XTZ1_9MOLU</name>
<reference evidence="1 2" key="1">
    <citation type="submission" date="2018-02" db="EMBL/GenBank/DDBJ databases">
        <title>Mycoplasma marinum and Mycoplasma todarodis sp. nov., moderately halophilic and psychrotolerant mycoplasmas isolated from cephalopods.</title>
        <authorList>
            <person name="Viver T."/>
        </authorList>
    </citation>
    <scope>NUCLEOTIDE SEQUENCE [LARGE SCALE GENOMIC DNA]</scope>
    <source>
        <strain evidence="1 2">5H</strain>
    </source>
</reference>
<dbReference type="RefSeq" id="WP_131613979.1">
    <property type="nucleotide sequence ID" value="NZ_PSZP01000067.1"/>
</dbReference>
<dbReference type="Proteomes" id="UP000291072">
    <property type="component" value="Unassembled WGS sequence"/>
</dbReference>
<accession>A0A4R0XTZ1</accession>
<dbReference type="AlphaFoldDB" id="A0A4R0XTZ1"/>
<feature type="non-terminal residue" evidence="1">
    <location>
        <position position="332"/>
    </location>
</feature>
<comment type="caution">
    <text evidence="1">The sequence shown here is derived from an EMBL/GenBank/DDBJ whole genome shotgun (WGS) entry which is preliminary data.</text>
</comment>
<protein>
    <submittedName>
        <fullName evidence="1">Uncharacterized protein</fullName>
    </submittedName>
</protein>
<keyword evidence="2" id="KW-1185">Reference proteome</keyword>
<proteinExistence type="predicted"/>